<evidence type="ECO:0000313" key="2">
    <source>
        <dbReference type="EnsemblPlants" id="OBART04G10640.1"/>
    </source>
</evidence>
<reference evidence="2" key="1">
    <citation type="journal article" date="2009" name="Rice">
        <title>De Novo Next Generation Sequencing of Plant Genomes.</title>
        <authorList>
            <person name="Rounsley S."/>
            <person name="Marri P.R."/>
            <person name="Yu Y."/>
            <person name="He R."/>
            <person name="Sisneros N."/>
            <person name="Goicoechea J.L."/>
            <person name="Lee S.J."/>
            <person name="Angelova A."/>
            <person name="Kudrna D."/>
            <person name="Luo M."/>
            <person name="Affourtit J."/>
            <person name="Desany B."/>
            <person name="Knight J."/>
            <person name="Niazi F."/>
            <person name="Egholm M."/>
            <person name="Wing R.A."/>
        </authorList>
    </citation>
    <scope>NUCLEOTIDE SEQUENCE [LARGE SCALE GENOMIC DNA]</scope>
    <source>
        <strain evidence="2">cv. IRGC 105608</strain>
    </source>
</reference>
<dbReference type="PaxDb" id="65489-OBART04G10640.1"/>
<dbReference type="AlphaFoldDB" id="A0A0D3FV67"/>
<dbReference type="HOGENOM" id="CLU_121660_0_0_1"/>
<name>A0A0D3FV67_9ORYZ</name>
<organism evidence="2">
    <name type="scientific">Oryza barthii</name>
    <dbReference type="NCBI Taxonomy" id="65489"/>
    <lineage>
        <taxon>Eukaryota</taxon>
        <taxon>Viridiplantae</taxon>
        <taxon>Streptophyta</taxon>
        <taxon>Embryophyta</taxon>
        <taxon>Tracheophyta</taxon>
        <taxon>Spermatophyta</taxon>
        <taxon>Magnoliopsida</taxon>
        <taxon>Liliopsida</taxon>
        <taxon>Poales</taxon>
        <taxon>Poaceae</taxon>
        <taxon>BOP clade</taxon>
        <taxon>Oryzoideae</taxon>
        <taxon>Oryzeae</taxon>
        <taxon>Oryzinae</taxon>
        <taxon>Oryza</taxon>
    </lineage>
</organism>
<evidence type="ECO:0000313" key="3">
    <source>
        <dbReference type="Proteomes" id="UP000026960"/>
    </source>
</evidence>
<feature type="region of interest" description="Disordered" evidence="1">
    <location>
        <begin position="70"/>
        <end position="94"/>
    </location>
</feature>
<dbReference type="Proteomes" id="UP000026960">
    <property type="component" value="Chromosome 4"/>
</dbReference>
<dbReference type="EnsemblPlants" id="OBART04G10640.1">
    <property type="protein sequence ID" value="OBART04G10640.1"/>
    <property type="gene ID" value="OBART04G10640"/>
</dbReference>
<proteinExistence type="predicted"/>
<reference evidence="2" key="2">
    <citation type="submission" date="2015-03" db="UniProtKB">
        <authorList>
            <consortium name="EnsemblPlants"/>
        </authorList>
    </citation>
    <scope>IDENTIFICATION</scope>
</reference>
<dbReference type="Gramene" id="OBART04G10640.1">
    <property type="protein sequence ID" value="OBART04G10640.1"/>
    <property type="gene ID" value="OBART04G10640"/>
</dbReference>
<keyword evidence="3" id="KW-1185">Reference proteome</keyword>
<sequence length="94" mass="10414">MLHGGRNAEVAMAAMLEACSRALVARSRSDAVTARNGVGLDGMEMEMMERAKDRDDRDSMAMTAFVFTMAGREDEGEEDEKEHPASVSWQWGEE</sequence>
<accession>A0A0D3FV67</accession>
<protein>
    <submittedName>
        <fullName evidence="2">Uncharacterized protein</fullName>
    </submittedName>
</protein>
<evidence type="ECO:0000256" key="1">
    <source>
        <dbReference type="SAM" id="MobiDB-lite"/>
    </source>
</evidence>